<organism evidence="2 3">
    <name type="scientific">Corynespora cassiicola Philippines</name>
    <dbReference type="NCBI Taxonomy" id="1448308"/>
    <lineage>
        <taxon>Eukaryota</taxon>
        <taxon>Fungi</taxon>
        <taxon>Dikarya</taxon>
        <taxon>Ascomycota</taxon>
        <taxon>Pezizomycotina</taxon>
        <taxon>Dothideomycetes</taxon>
        <taxon>Pleosporomycetidae</taxon>
        <taxon>Pleosporales</taxon>
        <taxon>Corynesporascaceae</taxon>
        <taxon>Corynespora</taxon>
    </lineage>
</organism>
<dbReference type="AlphaFoldDB" id="A0A2T2NHF0"/>
<feature type="transmembrane region" description="Helical" evidence="1">
    <location>
        <begin position="225"/>
        <end position="253"/>
    </location>
</feature>
<evidence type="ECO:0000313" key="3">
    <source>
        <dbReference type="Proteomes" id="UP000240883"/>
    </source>
</evidence>
<evidence type="ECO:0000256" key="1">
    <source>
        <dbReference type="SAM" id="Phobius"/>
    </source>
</evidence>
<feature type="transmembrane region" description="Helical" evidence="1">
    <location>
        <begin position="192"/>
        <end position="213"/>
    </location>
</feature>
<evidence type="ECO:0000313" key="2">
    <source>
        <dbReference type="EMBL" id="PSN64864.1"/>
    </source>
</evidence>
<keyword evidence="1" id="KW-1133">Transmembrane helix</keyword>
<feature type="transmembrane region" description="Helical" evidence="1">
    <location>
        <begin position="81"/>
        <end position="99"/>
    </location>
</feature>
<keyword evidence="1" id="KW-0812">Transmembrane</keyword>
<keyword evidence="3" id="KW-1185">Reference proteome</keyword>
<accession>A0A2T2NHF0</accession>
<feature type="transmembrane region" description="Helical" evidence="1">
    <location>
        <begin position="119"/>
        <end position="142"/>
    </location>
</feature>
<feature type="transmembrane region" description="Helical" evidence="1">
    <location>
        <begin position="29"/>
        <end position="49"/>
    </location>
</feature>
<feature type="transmembrane region" description="Helical" evidence="1">
    <location>
        <begin position="274"/>
        <end position="295"/>
    </location>
</feature>
<dbReference type="Proteomes" id="UP000240883">
    <property type="component" value="Unassembled WGS sequence"/>
</dbReference>
<proteinExistence type="predicted"/>
<feature type="transmembrane region" description="Helical" evidence="1">
    <location>
        <begin position="364"/>
        <end position="384"/>
    </location>
</feature>
<gene>
    <name evidence="2" type="ORF">BS50DRAFT_526791</name>
</gene>
<evidence type="ECO:0008006" key="4">
    <source>
        <dbReference type="Google" id="ProtNLM"/>
    </source>
</evidence>
<reference evidence="2 3" key="1">
    <citation type="journal article" date="2018" name="Front. Microbiol.">
        <title>Genome-Wide Analysis of Corynespora cassiicola Leaf Fall Disease Putative Effectors.</title>
        <authorList>
            <person name="Lopez D."/>
            <person name="Ribeiro S."/>
            <person name="Label P."/>
            <person name="Fumanal B."/>
            <person name="Venisse J.S."/>
            <person name="Kohler A."/>
            <person name="de Oliveira R.R."/>
            <person name="Labutti K."/>
            <person name="Lipzen A."/>
            <person name="Lail K."/>
            <person name="Bauer D."/>
            <person name="Ohm R.A."/>
            <person name="Barry K.W."/>
            <person name="Spatafora J."/>
            <person name="Grigoriev I.V."/>
            <person name="Martin F.M."/>
            <person name="Pujade-Renaud V."/>
        </authorList>
    </citation>
    <scope>NUCLEOTIDE SEQUENCE [LARGE SCALE GENOMIC DNA]</scope>
    <source>
        <strain evidence="2 3">Philippines</strain>
    </source>
</reference>
<dbReference type="OrthoDB" id="3363151at2759"/>
<protein>
    <recommendedName>
        <fullName evidence="4">Acyltransferase 3 domain-containing protein</fullName>
    </recommendedName>
</protein>
<sequence>MSLQDNRLSAFFSSKSYDAGRIASHDYLLGLRGILVIQSFLFVFFQTFLPAAVADSKNTEGPLYQIVFRKLFSVLFWNESLIYSFIIFISARTVCLPFLKNTSRAVCSSSIFRRNVRLWIPTFAIFSLSAAAFSTTSTDYITEFLTVTGNISTTTPMRLRNFLVYFNSMFDIFWLTKWYGSQAANKAFPSGTLWIVSVLYQQSYTVYMTMIIVPYTRKSWRVKALLFFILTAWWVQSWAWYSITGLLIADAVCNMNFQFRSRCGFRVGKIGIPMWPLYAVLVFVGVLLQYLFIAWKPEKRDNELYGHTGLYTDGSLNEKVDVEQPQARVDNYLIILGVMLWVETYEGVQSLLKCKILVEMGKRSFSVFLVQPVLIYTAGIKMYMQMHATGANHEAATFACLVVCLPLVALASEIFYRAFDLPSIAIAKEVWEWVRK</sequence>
<dbReference type="EMBL" id="KZ678137">
    <property type="protein sequence ID" value="PSN64864.1"/>
    <property type="molecule type" value="Genomic_DNA"/>
</dbReference>
<name>A0A2T2NHF0_CORCC</name>
<keyword evidence="1" id="KW-0472">Membrane</keyword>
<feature type="transmembrane region" description="Helical" evidence="1">
    <location>
        <begin position="396"/>
        <end position="416"/>
    </location>
</feature>